<proteinExistence type="predicted"/>
<keyword evidence="3" id="KW-1185">Reference proteome</keyword>
<feature type="region of interest" description="Disordered" evidence="1">
    <location>
        <begin position="1"/>
        <end position="101"/>
    </location>
</feature>
<comment type="caution">
    <text evidence="2">The sequence shown here is derived from an EMBL/GenBank/DDBJ whole genome shotgun (WGS) entry which is preliminary data.</text>
</comment>
<organism evidence="2 3">
    <name type="scientific">Cupriavidus agavae</name>
    <dbReference type="NCBI Taxonomy" id="1001822"/>
    <lineage>
        <taxon>Bacteria</taxon>
        <taxon>Pseudomonadati</taxon>
        <taxon>Pseudomonadota</taxon>
        <taxon>Betaproteobacteria</taxon>
        <taxon>Burkholderiales</taxon>
        <taxon>Burkholderiaceae</taxon>
        <taxon>Cupriavidus</taxon>
    </lineage>
</organism>
<dbReference type="EMBL" id="SGXM01000002">
    <property type="protein sequence ID" value="RZT39073.1"/>
    <property type="molecule type" value="Genomic_DNA"/>
</dbReference>
<gene>
    <name evidence="2" type="ORF">EV147_2267</name>
</gene>
<sequence>MSKTTRTTPPETPDDTGASDPRSIPSTLDPNLDTENLDLELDDDLSDVEREGRGGTEDVLPEEEISEEVQRAAEELPADTPVDRADQTDKRMENPPNGSDL</sequence>
<accession>A0A4Q7RYY6</accession>
<dbReference type="OrthoDB" id="8966831at2"/>
<feature type="compositionally biased region" description="Basic and acidic residues" evidence="1">
    <location>
        <begin position="81"/>
        <end position="93"/>
    </location>
</feature>
<dbReference type="Proteomes" id="UP000291078">
    <property type="component" value="Unassembled WGS sequence"/>
</dbReference>
<name>A0A4Q7RYY6_9BURK</name>
<feature type="compositionally biased region" description="Basic and acidic residues" evidence="1">
    <location>
        <begin position="47"/>
        <end position="56"/>
    </location>
</feature>
<evidence type="ECO:0000313" key="3">
    <source>
        <dbReference type="Proteomes" id="UP000291078"/>
    </source>
</evidence>
<protein>
    <submittedName>
        <fullName evidence="2">Uncharacterized protein</fullName>
    </submittedName>
</protein>
<dbReference type="RefSeq" id="WP_130391281.1">
    <property type="nucleotide sequence ID" value="NZ_SGXM01000002.1"/>
</dbReference>
<evidence type="ECO:0000256" key="1">
    <source>
        <dbReference type="SAM" id="MobiDB-lite"/>
    </source>
</evidence>
<reference evidence="2 3" key="1">
    <citation type="journal article" date="2015" name="Stand. Genomic Sci.">
        <title>Genomic Encyclopedia of Bacterial and Archaeal Type Strains, Phase III: the genomes of soil and plant-associated and newly described type strains.</title>
        <authorList>
            <person name="Whitman W.B."/>
            <person name="Woyke T."/>
            <person name="Klenk H.P."/>
            <person name="Zhou Y."/>
            <person name="Lilburn T.G."/>
            <person name="Beck B.J."/>
            <person name="De Vos P."/>
            <person name="Vandamme P."/>
            <person name="Eisen J.A."/>
            <person name="Garrity G."/>
            <person name="Hugenholtz P."/>
            <person name="Kyrpides N.C."/>
        </authorList>
    </citation>
    <scope>NUCLEOTIDE SEQUENCE [LARGE SCALE GENOMIC DNA]</scope>
    <source>
        <strain evidence="2 3">ASC-9842</strain>
    </source>
</reference>
<dbReference type="AlphaFoldDB" id="A0A4Q7RYY6"/>
<evidence type="ECO:0000313" key="2">
    <source>
        <dbReference type="EMBL" id="RZT39073.1"/>
    </source>
</evidence>
<feature type="compositionally biased region" description="Acidic residues" evidence="1">
    <location>
        <begin position="35"/>
        <end position="46"/>
    </location>
</feature>